<dbReference type="InterPro" id="IPR033562">
    <property type="entry name" value="PLPL"/>
</dbReference>
<dbReference type="EMBL" id="BRXX01000424">
    <property type="protein sequence ID" value="GMI11013.1"/>
    <property type="molecule type" value="Genomic_DNA"/>
</dbReference>
<comment type="caution">
    <text evidence="1">The sequence shown here is derived from an EMBL/GenBank/DDBJ whole genome shotgun (WGS) entry which is preliminary data.</text>
</comment>
<reference evidence="2" key="1">
    <citation type="journal article" date="2023" name="Commun. Biol.">
        <title>Genome analysis of Parmales, the sister group of diatoms, reveals the evolutionary specialization of diatoms from phago-mixotrophs to photoautotrophs.</title>
        <authorList>
            <person name="Ban H."/>
            <person name="Sato S."/>
            <person name="Yoshikawa S."/>
            <person name="Yamada K."/>
            <person name="Nakamura Y."/>
            <person name="Ichinomiya M."/>
            <person name="Sato N."/>
            <person name="Blanc-Mathieu R."/>
            <person name="Endo H."/>
            <person name="Kuwata A."/>
            <person name="Ogata H."/>
        </authorList>
    </citation>
    <scope>NUCLEOTIDE SEQUENCE [LARGE SCALE GENOMIC DNA]</scope>
    <source>
        <strain evidence="2">NIES 3699</strain>
    </source>
</reference>
<organism evidence="1 2">
    <name type="scientific">Triparma verrucosa</name>
    <dbReference type="NCBI Taxonomy" id="1606542"/>
    <lineage>
        <taxon>Eukaryota</taxon>
        <taxon>Sar</taxon>
        <taxon>Stramenopiles</taxon>
        <taxon>Ochrophyta</taxon>
        <taxon>Bolidophyceae</taxon>
        <taxon>Parmales</taxon>
        <taxon>Triparmaceae</taxon>
        <taxon>Triparma</taxon>
    </lineage>
</organism>
<evidence type="ECO:0008006" key="3">
    <source>
        <dbReference type="Google" id="ProtNLM"/>
    </source>
</evidence>
<dbReference type="GO" id="GO:0004806">
    <property type="term" value="F:triacylglycerol lipase activity"/>
    <property type="evidence" value="ECO:0007669"/>
    <property type="project" value="TreeGrafter"/>
</dbReference>
<dbReference type="Proteomes" id="UP001165160">
    <property type="component" value="Unassembled WGS sequence"/>
</dbReference>
<evidence type="ECO:0000313" key="1">
    <source>
        <dbReference type="EMBL" id="GMI11013.1"/>
    </source>
</evidence>
<dbReference type="PANTHER" id="PTHR12406">
    <property type="entry name" value="CALCIUM-INDEPENDENT PHOSPHOLIPASE A2 IPLA2 -RELATED"/>
    <property type="match status" value="1"/>
</dbReference>
<dbReference type="GO" id="GO:0055088">
    <property type="term" value="P:lipid homeostasis"/>
    <property type="evidence" value="ECO:0007669"/>
    <property type="project" value="TreeGrafter"/>
</dbReference>
<keyword evidence="2" id="KW-1185">Reference proteome</keyword>
<proteinExistence type="predicted"/>
<gene>
    <name evidence="1" type="ORF">TrVE_jg3299</name>
</gene>
<dbReference type="AlphaFoldDB" id="A0A9W7KTF1"/>
<accession>A0A9W7KTF1</accession>
<dbReference type="InterPro" id="IPR016035">
    <property type="entry name" value="Acyl_Trfase/lysoPLipase"/>
</dbReference>
<dbReference type="PANTHER" id="PTHR12406:SF7">
    <property type="entry name" value="PATATIN-LIKE PHOSPHOLIPASE DOMAIN-CONTAINING PROTEIN 4"/>
    <property type="match status" value="1"/>
</dbReference>
<protein>
    <recommendedName>
        <fullName evidence="3">PNPLA domain-containing protein</fullName>
    </recommendedName>
</protein>
<name>A0A9W7KTF1_9STRA</name>
<dbReference type="GO" id="GO:0019433">
    <property type="term" value="P:triglyceride catabolic process"/>
    <property type="evidence" value="ECO:0007669"/>
    <property type="project" value="TreeGrafter"/>
</dbReference>
<dbReference type="SUPFAM" id="SSF52151">
    <property type="entry name" value="FabD/lysophospholipase-like"/>
    <property type="match status" value="1"/>
</dbReference>
<dbReference type="GO" id="GO:0005737">
    <property type="term" value="C:cytoplasm"/>
    <property type="evidence" value="ECO:0007669"/>
    <property type="project" value="TreeGrafter"/>
</dbReference>
<sequence>MPRQTLCGSSAGSLVSAGVLCGLTVDDTMPIVSRCAKKAREAGVLTSLTPGFSLVDVLDPILREAMKEALERQGVTGDDVDGFIRERVNGDRLRVFLTDPSKFTHPGHFGSHALVNDFSSLEHLLSACILSSYVPVGTGPMIPEPGSTVDKAFNFMEDKWVKRMKKGDGWTVGGDDEDGLEDVSPKKKWWDGGLAVMFPKIDSRTIMVSPVSIRSKTNIVICPRWIGDDSKGVNIGSRGLIANTSWENAVGAKNMLYATEDEEYEKIFNEAYDDARRVCEENSLV</sequence>
<dbReference type="GO" id="GO:0005811">
    <property type="term" value="C:lipid droplet"/>
    <property type="evidence" value="ECO:0007669"/>
    <property type="project" value="TreeGrafter"/>
</dbReference>
<dbReference type="GO" id="GO:0016020">
    <property type="term" value="C:membrane"/>
    <property type="evidence" value="ECO:0007669"/>
    <property type="project" value="TreeGrafter"/>
</dbReference>
<evidence type="ECO:0000313" key="2">
    <source>
        <dbReference type="Proteomes" id="UP001165160"/>
    </source>
</evidence>